<dbReference type="Pfam" id="PF05504">
    <property type="entry name" value="Spore_GerAC"/>
    <property type="match status" value="1"/>
</dbReference>
<gene>
    <name evidence="2" type="ORF">FC699_19180</name>
</gene>
<accession>A0A4U3AWJ7</accession>
<proteinExistence type="predicted"/>
<dbReference type="InterPro" id="IPR046953">
    <property type="entry name" value="Spore_GerAC-like_C"/>
</dbReference>
<dbReference type="EMBL" id="SZON01001044">
    <property type="protein sequence ID" value="TKI92828.1"/>
    <property type="molecule type" value="Genomic_DNA"/>
</dbReference>
<dbReference type="Proteomes" id="UP000305222">
    <property type="component" value="Unassembled WGS sequence"/>
</dbReference>
<evidence type="ECO:0000259" key="1">
    <source>
        <dbReference type="Pfam" id="PF05504"/>
    </source>
</evidence>
<evidence type="ECO:0000313" key="3">
    <source>
        <dbReference type="Proteomes" id="UP000305222"/>
    </source>
</evidence>
<feature type="non-terminal residue" evidence="2">
    <location>
        <position position="1"/>
    </location>
</feature>
<organism evidence="2 3">
    <name type="scientific">Bacillus wiedmannii</name>
    <dbReference type="NCBI Taxonomy" id="1890302"/>
    <lineage>
        <taxon>Bacteria</taxon>
        <taxon>Bacillati</taxon>
        <taxon>Bacillota</taxon>
        <taxon>Bacilli</taxon>
        <taxon>Bacillales</taxon>
        <taxon>Bacillaceae</taxon>
        <taxon>Bacillus</taxon>
        <taxon>Bacillus cereus group</taxon>
    </lineage>
</organism>
<evidence type="ECO:0000313" key="2">
    <source>
        <dbReference type="EMBL" id="TKI92828.1"/>
    </source>
</evidence>
<reference evidence="2 3" key="1">
    <citation type="journal article" date="2019" name="Environ. Microbiol.">
        <title>An active ?-lactamase is a part of an orchestrated cell wall stress resistance network of Bacillus subtilis and related rhizosphere species.</title>
        <authorList>
            <person name="Bucher T."/>
            <person name="Keren-Paz A."/>
            <person name="Hausser J."/>
            <person name="Olender T."/>
            <person name="Cytryn E."/>
            <person name="Kolodkin-Gal I."/>
        </authorList>
    </citation>
    <scope>NUCLEOTIDE SEQUENCE [LARGE SCALE GENOMIC DNA]</scope>
    <source>
        <strain evidence="2 3">I5</strain>
    </source>
</reference>
<feature type="domain" description="Spore germination GerAC-like C-terminal" evidence="1">
    <location>
        <begin position="68"/>
        <end position="232"/>
    </location>
</feature>
<sequence>PISSVIYNNFKDKPALPEYLTDLINTNKLYNRTVFTTFHEFHRQTFNKGITPAISEIKKGKKDVIVTGSALLTSRGIYKMSLNRYESALLLMLQKKANIPVSLTLKIPSHSVESNSHLKDTDGDDFVTINVLSINRDIHTGYNDNHFKFNIAMDFKVSVSELTFNMDIDKDRKKLTSLITKQLNKDLNDLIHKIQKQQLDPFGFGDYARAFQYKEWKTVKDDWPSAFSKTRISS</sequence>
<dbReference type="GO" id="GO:0016020">
    <property type="term" value="C:membrane"/>
    <property type="evidence" value="ECO:0007669"/>
    <property type="project" value="InterPro"/>
</dbReference>
<dbReference type="GO" id="GO:0009847">
    <property type="term" value="P:spore germination"/>
    <property type="evidence" value="ECO:0007669"/>
    <property type="project" value="InterPro"/>
</dbReference>
<dbReference type="InterPro" id="IPR008844">
    <property type="entry name" value="Spore_GerAC-like"/>
</dbReference>
<protein>
    <submittedName>
        <fullName evidence="2">Ger(X)C family spore germination protein</fullName>
    </submittedName>
</protein>
<dbReference type="AlphaFoldDB" id="A0A4U3AWJ7"/>
<name>A0A4U3AWJ7_9BACI</name>
<dbReference type="PANTHER" id="PTHR35789:SF1">
    <property type="entry name" value="SPORE GERMINATION PROTEIN B3"/>
    <property type="match status" value="1"/>
</dbReference>
<dbReference type="PANTHER" id="PTHR35789">
    <property type="entry name" value="SPORE GERMINATION PROTEIN B3"/>
    <property type="match status" value="1"/>
</dbReference>
<comment type="caution">
    <text evidence="2">The sequence shown here is derived from an EMBL/GenBank/DDBJ whole genome shotgun (WGS) entry which is preliminary data.</text>
</comment>
<dbReference type="InterPro" id="IPR038501">
    <property type="entry name" value="Spore_GerAC_C_sf"/>
</dbReference>
<dbReference type="Gene3D" id="3.30.300.210">
    <property type="entry name" value="Nutrient germinant receptor protein C, domain 3"/>
    <property type="match status" value="1"/>
</dbReference>